<keyword evidence="4" id="KW-0812">Transmembrane</keyword>
<feature type="transmembrane region" description="Helical" evidence="4">
    <location>
        <begin position="268"/>
        <end position="289"/>
    </location>
</feature>
<sequence>MTEGLLERATLLLQQQRYNDAEKILGELLSINPNDDHVLYLLSEISLHKENYAKAEELINSAIALHPTASHYFFLKSRLYLAKEKINEAEKYITEAISMDPYQAEYFAFWGHIKLMQKKYSEALDIANQALALDSSHLFALNVRSTALLKLDRKEESFDTIAEALHENPNNAYTHSNYGWGLLEKGETKKALDHFSQALSNDPNSLHAQSGMTEALKARFLLYRWFLQYSFWMSNMASKYQWLFILGFYFGSKTLSKIAESNETLRPFLYPLVMLLFIFAFSTWIIMPLSNLFLLINPYGKHLLDKEQKISSSAIGIFLLVSLLSGITYFMTGYDQYIVLAVFAFTMMIPLSKLFAKPQALFMSYNAIMFLAGVTVVAMVFANGILIEGLATVYIIGLVAFQFLANFFITRR</sequence>
<dbReference type="InterPro" id="IPR019734">
    <property type="entry name" value="TPR_rpt"/>
</dbReference>
<evidence type="ECO:0000256" key="3">
    <source>
        <dbReference type="PROSITE-ProRule" id="PRU00339"/>
    </source>
</evidence>
<evidence type="ECO:0000313" key="5">
    <source>
        <dbReference type="EMBL" id="MEL1244336.1"/>
    </source>
</evidence>
<keyword evidence="4" id="KW-0472">Membrane</keyword>
<dbReference type="InterPro" id="IPR050498">
    <property type="entry name" value="Ycf3"/>
</dbReference>
<comment type="caution">
    <text evidence="5">The sequence shown here is derived from an EMBL/GenBank/DDBJ whole genome shotgun (WGS) entry which is preliminary data.</text>
</comment>
<name>A0ABU9HVZ9_9FLAO</name>
<dbReference type="SUPFAM" id="SSF48452">
    <property type="entry name" value="TPR-like"/>
    <property type="match status" value="2"/>
</dbReference>
<evidence type="ECO:0000256" key="1">
    <source>
        <dbReference type="ARBA" id="ARBA00022737"/>
    </source>
</evidence>
<dbReference type="Gene3D" id="1.25.40.10">
    <property type="entry name" value="Tetratricopeptide repeat domain"/>
    <property type="match status" value="1"/>
</dbReference>
<protein>
    <submittedName>
        <fullName evidence="5">Tetratricopeptide repeat protein</fullName>
    </submittedName>
</protein>
<evidence type="ECO:0000313" key="6">
    <source>
        <dbReference type="Proteomes" id="UP001464555"/>
    </source>
</evidence>
<dbReference type="Pfam" id="PF14559">
    <property type="entry name" value="TPR_19"/>
    <property type="match status" value="1"/>
</dbReference>
<keyword evidence="2 3" id="KW-0802">TPR repeat</keyword>
<dbReference type="SMART" id="SM00028">
    <property type="entry name" value="TPR"/>
    <property type="match status" value="6"/>
</dbReference>
<feature type="transmembrane region" description="Helical" evidence="4">
    <location>
        <begin position="310"/>
        <end position="331"/>
    </location>
</feature>
<feature type="transmembrane region" description="Helical" evidence="4">
    <location>
        <begin position="393"/>
        <end position="409"/>
    </location>
</feature>
<feature type="transmembrane region" description="Helical" evidence="4">
    <location>
        <begin position="337"/>
        <end position="356"/>
    </location>
</feature>
<dbReference type="PROSITE" id="PS50005">
    <property type="entry name" value="TPR"/>
    <property type="match status" value="3"/>
</dbReference>
<gene>
    <name evidence="5" type="ORF">AAEO56_08705</name>
</gene>
<evidence type="ECO:0000256" key="4">
    <source>
        <dbReference type="SAM" id="Phobius"/>
    </source>
</evidence>
<accession>A0ABU9HVZ9</accession>
<dbReference type="Proteomes" id="UP001464555">
    <property type="component" value="Unassembled WGS sequence"/>
</dbReference>
<dbReference type="InterPro" id="IPR011990">
    <property type="entry name" value="TPR-like_helical_dom_sf"/>
</dbReference>
<feature type="repeat" description="TPR" evidence="3">
    <location>
        <begin position="70"/>
        <end position="103"/>
    </location>
</feature>
<dbReference type="EMBL" id="JBBYHR010000004">
    <property type="protein sequence ID" value="MEL1244336.1"/>
    <property type="molecule type" value="Genomic_DNA"/>
</dbReference>
<keyword evidence="4" id="KW-1133">Transmembrane helix</keyword>
<feature type="transmembrane region" description="Helical" evidence="4">
    <location>
        <begin position="368"/>
        <end position="387"/>
    </location>
</feature>
<feature type="repeat" description="TPR" evidence="3">
    <location>
        <begin position="2"/>
        <end position="35"/>
    </location>
</feature>
<dbReference type="RefSeq" id="WP_341696653.1">
    <property type="nucleotide sequence ID" value="NZ_JBBYHR010000004.1"/>
</dbReference>
<evidence type="ECO:0000256" key="2">
    <source>
        <dbReference type="ARBA" id="ARBA00022803"/>
    </source>
</evidence>
<proteinExistence type="predicted"/>
<reference evidence="5 6" key="1">
    <citation type="submission" date="2024-04" db="EMBL/GenBank/DDBJ databases">
        <title>Flavobacterium sp. DGU11 16S ribosomal RNA gene Genome sequencing and assembly.</title>
        <authorList>
            <person name="Park S."/>
        </authorList>
    </citation>
    <scope>NUCLEOTIDE SEQUENCE [LARGE SCALE GENOMIC DNA]</scope>
    <source>
        <strain evidence="5 6">DGU11</strain>
    </source>
</reference>
<keyword evidence="6" id="KW-1185">Reference proteome</keyword>
<dbReference type="PANTHER" id="PTHR44858">
    <property type="entry name" value="TETRATRICOPEPTIDE REPEAT PROTEIN 6"/>
    <property type="match status" value="1"/>
</dbReference>
<feature type="repeat" description="TPR" evidence="3">
    <location>
        <begin position="172"/>
        <end position="205"/>
    </location>
</feature>
<keyword evidence="1" id="KW-0677">Repeat</keyword>
<dbReference type="PANTHER" id="PTHR44858:SF1">
    <property type="entry name" value="UDP-N-ACETYLGLUCOSAMINE--PEPTIDE N-ACETYLGLUCOSAMINYLTRANSFERASE SPINDLY-RELATED"/>
    <property type="match status" value="1"/>
</dbReference>
<organism evidence="5 6">
    <name type="scientific">Flavobacterium arundinis</name>
    <dbReference type="NCBI Taxonomy" id="3139143"/>
    <lineage>
        <taxon>Bacteria</taxon>
        <taxon>Pseudomonadati</taxon>
        <taxon>Bacteroidota</taxon>
        <taxon>Flavobacteriia</taxon>
        <taxon>Flavobacteriales</taxon>
        <taxon>Flavobacteriaceae</taxon>
        <taxon>Flavobacterium</taxon>
    </lineage>
</organism>